<dbReference type="EMBL" id="WNKZ01000058">
    <property type="protein sequence ID" value="MTV54698.1"/>
    <property type="molecule type" value="Genomic_DNA"/>
</dbReference>
<feature type="domain" description="Peptidase M10 metallopeptidase" evidence="5">
    <location>
        <begin position="68"/>
        <end position="173"/>
    </location>
</feature>
<dbReference type="PRINTS" id="PR00313">
    <property type="entry name" value="CABNDNGRPT"/>
</dbReference>
<accession>A0A6I3SZJ2</accession>
<protein>
    <submittedName>
        <fullName evidence="8">DUF4214 domain-containing protein</fullName>
    </submittedName>
</protein>
<dbReference type="GO" id="GO:0005509">
    <property type="term" value="F:calcium ion binding"/>
    <property type="evidence" value="ECO:0007669"/>
    <property type="project" value="InterPro"/>
</dbReference>
<dbReference type="GO" id="GO:0031012">
    <property type="term" value="C:extracellular matrix"/>
    <property type="evidence" value="ECO:0007669"/>
    <property type="project" value="InterPro"/>
</dbReference>
<keyword evidence="3" id="KW-0378">Hydrolase</keyword>
<evidence type="ECO:0000259" key="5">
    <source>
        <dbReference type="Pfam" id="PF00413"/>
    </source>
</evidence>
<dbReference type="PROSITE" id="PS00330">
    <property type="entry name" value="HEMOLYSIN_CALCIUM"/>
    <property type="match status" value="2"/>
</dbReference>
<reference evidence="8 9" key="3">
    <citation type="submission" date="2019-11" db="EMBL/GenBank/DDBJ databases">
        <title>Type strains purchased from KCTC, JCM and DSMZ.</title>
        <authorList>
            <person name="Lu H."/>
        </authorList>
    </citation>
    <scope>NUCLEOTIDE SEQUENCE [LARGE SCALE GENOMIC DNA]</scope>
    <source>
        <strain evidence="8 9">KCTC 52429</strain>
    </source>
</reference>
<dbReference type="Pfam" id="PF00353">
    <property type="entry name" value="HemolysinCabind"/>
    <property type="match status" value="1"/>
</dbReference>
<dbReference type="InterPro" id="IPR011049">
    <property type="entry name" value="Serralysin-like_metalloprot_C"/>
</dbReference>
<proteinExistence type="predicted"/>
<organism evidence="8 9">
    <name type="scientific">Pseudoduganella buxea</name>
    <dbReference type="NCBI Taxonomy" id="1949069"/>
    <lineage>
        <taxon>Bacteria</taxon>
        <taxon>Pseudomonadati</taxon>
        <taxon>Pseudomonadota</taxon>
        <taxon>Betaproteobacteria</taxon>
        <taxon>Burkholderiales</taxon>
        <taxon>Oxalobacteraceae</taxon>
        <taxon>Telluria group</taxon>
        <taxon>Pseudoduganella</taxon>
    </lineage>
</organism>
<dbReference type="InterPro" id="IPR018511">
    <property type="entry name" value="Hemolysin-typ_Ca-bd_CS"/>
</dbReference>
<dbReference type="Pfam" id="PF13946">
    <property type="entry name" value="DUF4214"/>
    <property type="match status" value="1"/>
</dbReference>
<evidence type="ECO:0000313" key="9">
    <source>
        <dbReference type="Proteomes" id="UP000430634"/>
    </source>
</evidence>
<name>A0A6I3SZJ2_9BURK</name>
<dbReference type="SUPFAM" id="SSF55486">
    <property type="entry name" value="Metalloproteases ('zincins'), catalytic domain"/>
    <property type="match status" value="1"/>
</dbReference>
<dbReference type="Proteomes" id="UP000430634">
    <property type="component" value="Unassembled WGS sequence"/>
</dbReference>
<keyword evidence="2" id="KW-0479">Metal-binding</keyword>
<keyword evidence="4" id="KW-0862">Zinc</keyword>
<evidence type="ECO:0000259" key="6">
    <source>
        <dbReference type="Pfam" id="PF13946"/>
    </source>
</evidence>
<dbReference type="InterPro" id="IPR001818">
    <property type="entry name" value="Pept_M10_metallopeptidase"/>
</dbReference>
<dbReference type="RefSeq" id="WP_155471979.1">
    <property type="nucleotide sequence ID" value="NZ_BMKG01000022.1"/>
</dbReference>
<dbReference type="SUPFAM" id="SSF51120">
    <property type="entry name" value="beta-Roll"/>
    <property type="match status" value="1"/>
</dbReference>
<evidence type="ECO:0000256" key="3">
    <source>
        <dbReference type="ARBA" id="ARBA00022801"/>
    </source>
</evidence>
<dbReference type="OrthoDB" id="480426at2"/>
<evidence type="ECO:0000313" key="10">
    <source>
        <dbReference type="Proteomes" id="UP000622638"/>
    </source>
</evidence>
<dbReference type="GO" id="GO:0008270">
    <property type="term" value="F:zinc ion binding"/>
    <property type="evidence" value="ECO:0007669"/>
    <property type="project" value="InterPro"/>
</dbReference>
<evidence type="ECO:0000256" key="2">
    <source>
        <dbReference type="ARBA" id="ARBA00022723"/>
    </source>
</evidence>
<reference evidence="7" key="4">
    <citation type="submission" date="2024-05" db="EMBL/GenBank/DDBJ databases">
        <authorList>
            <person name="Sun Q."/>
            <person name="Zhou Y."/>
        </authorList>
    </citation>
    <scope>NUCLEOTIDE SEQUENCE</scope>
    <source>
        <strain evidence="7">CGMCC 1.15931</strain>
    </source>
</reference>
<sequence>MTTVNDINTIPLTGLRHIDALLNDGPAWNYVTYGAINTISYSFSLTGADNIENEDLAGPMSQFSISQQEWTRYALDYLTDVTGIEFVETTGATAEVHFVNADIAKDRVTGQCAWQNHIWRLPDGTVTDYQVDGIIYLDNNEYRRENADLTAGGEGYETLLHELGHLLGLKHPFEGDIQLPAAVNNPAHTLMSYEYDGYIRDEYSPYDLAALDWLYGGDGLSGYMGINSSGGIWLTGDEQANTLMGGAIVDVLNGSDGSDTLSSLDGNDILAGGGGNDRIDGGAGRDIAIYGGARADYTIVRSGDGVLVTDRAGIDGIDTLSHVERLSFEDRNVALDFNGNGGAAYRLYVAAFDRLPEQQGLGFWIYHLDNGMSLTDAASGFVNSPEFAQKYGSNTPTNTAFVTALYNNVLNRGPDQGGLDYWTSALDNGATRAQLLVGFSESQENMTTLIGIAGNGMDFVAYEPA</sequence>
<keyword evidence="10" id="KW-1185">Reference proteome</keyword>
<evidence type="ECO:0000313" key="8">
    <source>
        <dbReference type="EMBL" id="MTV54698.1"/>
    </source>
</evidence>
<feature type="domain" description="DUF4214" evidence="6">
    <location>
        <begin position="378"/>
        <end position="447"/>
    </location>
</feature>
<dbReference type="AlphaFoldDB" id="A0A6I3SZJ2"/>
<dbReference type="GO" id="GO:0004222">
    <property type="term" value="F:metalloendopeptidase activity"/>
    <property type="evidence" value="ECO:0007669"/>
    <property type="project" value="InterPro"/>
</dbReference>
<evidence type="ECO:0000256" key="1">
    <source>
        <dbReference type="ARBA" id="ARBA00022670"/>
    </source>
</evidence>
<dbReference type="InterPro" id="IPR024079">
    <property type="entry name" value="MetalloPept_cat_dom_sf"/>
</dbReference>
<dbReference type="EMBL" id="BMKG01000022">
    <property type="protein sequence ID" value="GGC16816.1"/>
    <property type="molecule type" value="Genomic_DNA"/>
</dbReference>
<dbReference type="InterPro" id="IPR025282">
    <property type="entry name" value="DUF4214"/>
</dbReference>
<dbReference type="Gene3D" id="1.10.3130.20">
    <property type="entry name" value="Phycobilisome linker domain"/>
    <property type="match status" value="1"/>
</dbReference>
<dbReference type="Proteomes" id="UP000622638">
    <property type="component" value="Unassembled WGS sequence"/>
</dbReference>
<dbReference type="Gene3D" id="3.40.390.10">
    <property type="entry name" value="Collagenase (Catalytic Domain)"/>
    <property type="match status" value="1"/>
</dbReference>
<reference evidence="7" key="1">
    <citation type="journal article" date="2014" name="Int. J. Syst. Evol. Microbiol.">
        <title>Complete genome of a new Firmicutes species belonging to the dominant human colonic microbiota ('Ruminococcus bicirculans') reveals two chromosomes and a selective capacity to utilize plant glucans.</title>
        <authorList>
            <consortium name="NISC Comparative Sequencing Program"/>
            <person name="Wegmann U."/>
            <person name="Louis P."/>
            <person name="Goesmann A."/>
            <person name="Henrissat B."/>
            <person name="Duncan S.H."/>
            <person name="Flint H.J."/>
        </authorList>
    </citation>
    <scope>NUCLEOTIDE SEQUENCE</scope>
    <source>
        <strain evidence="7">CGMCC 1.15931</strain>
    </source>
</reference>
<evidence type="ECO:0000256" key="4">
    <source>
        <dbReference type="ARBA" id="ARBA00022833"/>
    </source>
</evidence>
<comment type="caution">
    <text evidence="8">The sequence shown here is derived from an EMBL/GenBank/DDBJ whole genome shotgun (WGS) entry which is preliminary data.</text>
</comment>
<dbReference type="InterPro" id="IPR038255">
    <property type="entry name" value="PBS_linker_sf"/>
</dbReference>
<keyword evidence="1" id="KW-0645">Protease</keyword>
<gene>
    <name evidence="7" type="ORF">GCM10011572_42670</name>
    <name evidence="8" type="ORF">GM672_18370</name>
</gene>
<dbReference type="Pfam" id="PF00413">
    <property type="entry name" value="Peptidase_M10"/>
    <property type="match status" value="1"/>
</dbReference>
<dbReference type="InterPro" id="IPR001343">
    <property type="entry name" value="Hemolysn_Ca-bd"/>
</dbReference>
<evidence type="ECO:0000313" key="7">
    <source>
        <dbReference type="EMBL" id="GGC16816.1"/>
    </source>
</evidence>
<reference evidence="10" key="2">
    <citation type="journal article" date="2019" name="Int. J. Syst. Evol. Microbiol.">
        <title>The Global Catalogue of Microorganisms (GCM) 10K type strain sequencing project: providing services to taxonomists for standard genome sequencing and annotation.</title>
        <authorList>
            <consortium name="The Broad Institute Genomics Platform"/>
            <consortium name="The Broad Institute Genome Sequencing Center for Infectious Disease"/>
            <person name="Wu L."/>
            <person name="Ma J."/>
        </authorList>
    </citation>
    <scope>NUCLEOTIDE SEQUENCE [LARGE SCALE GENOMIC DNA]</scope>
    <source>
        <strain evidence="10">CGMCC 1.15931</strain>
    </source>
</reference>
<dbReference type="GO" id="GO:0006508">
    <property type="term" value="P:proteolysis"/>
    <property type="evidence" value="ECO:0007669"/>
    <property type="project" value="UniProtKB-KW"/>
</dbReference>